<gene>
    <name evidence="2" type="ORF">C8D89_1107</name>
</gene>
<feature type="compositionally biased region" description="Basic residues" evidence="1">
    <location>
        <begin position="171"/>
        <end position="187"/>
    </location>
</feature>
<feature type="compositionally biased region" description="Basic residues" evidence="1">
    <location>
        <begin position="217"/>
        <end position="233"/>
    </location>
</feature>
<evidence type="ECO:0000313" key="2">
    <source>
        <dbReference type="EMBL" id="PVZ07854.1"/>
    </source>
</evidence>
<feature type="region of interest" description="Disordered" evidence="1">
    <location>
        <begin position="158"/>
        <end position="264"/>
    </location>
</feature>
<protein>
    <submittedName>
        <fullName evidence="2">Uncharacterized protein</fullName>
    </submittedName>
</protein>
<comment type="caution">
    <text evidence="2">The sequence shown here is derived from an EMBL/GenBank/DDBJ whole genome shotgun (WGS) entry which is preliminary data.</text>
</comment>
<organism evidence="2 3">
    <name type="scientific">Actinomycetospora cinnamomea</name>
    <dbReference type="NCBI Taxonomy" id="663609"/>
    <lineage>
        <taxon>Bacteria</taxon>
        <taxon>Bacillati</taxon>
        <taxon>Actinomycetota</taxon>
        <taxon>Actinomycetes</taxon>
        <taxon>Pseudonocardiales</taxon>
        <taxon>Pseudonocardiaceae</taxon>
        <taxon>Actinomycetospora</taxon>
    </lineage>
</organism>
<dbReference type="Proteomes" id="UP000245639">
    <property type="component" value="Unassembled WGS sequence"/>
</dbReference>
<keyword evidence="3" id="KW-1185">Reference proteome</keyword>
<feature type="compositionally biased region" description="Low complexity" evidence="1">
    <location>
        <begin position="249"/>
        <end position="259"/>
    </location>
</feature>
<dbReference type="EMBL" id="QEKW01000010">
    <property type="protein sequence ID" value="PVZ07854.1"/>
    <property type="molecule type" value="Genomic_DNA"/>
</dbReference>
<proteinExistence type="predicted"/>
<name>A0A2U1F6Q9_9PSEU</name>
<feature type="compositionally biased region" description="Basic residues" evidence="1">
    <location>
        <begin position="1"/>
        <end position="12"/>
    </location>
</feature>
<feature type="region of interest" description="Disordered" evidence="1">
    <location>
        <begin position="1"/>
        <end position="23"/>
    </location>
</feature>
<sequence>MGRARGGPRRGGRGPPVESVLPMRCGLESGTPSSSAATSRRACCCPHRMPGRPNKQGGCHPLSRVIEASVVTYISSSARCMRNTAGRHQRLTRAEGGACVLIRNRYVSSCSPPGTGSLCRCGELSHGPFPGIAYRRGWTARRCWTDEPNSKHFLSRWSCSGPARSRQTRDRLRRCRPHKPTVPHRASRRESQVGKAGLNTTGSVGPMPPDQLAQSRRPLRRGQRPRMTRRRRVPTAPNVDKVAQMSDGTASSEAEMSTEAAREARPEVPAELPWCQYHARHHPADPWTTFLVLTNVVPTVDQLSRSRLVRSNSQVKSNRHFT</sequence>
<evidence type="ECO:0000313" key="3">
    <source>
        <dbReference type="Proteomes" id="UP000245639"/>
    </source>
</evidence>
<evidence type="ECO:0000256" key="1">
    <source>
        <dbReference type="SAM" id="MobiDB-lite"/>
    </source>
</evidence>
<accession>A0A2U1F6Q9</accession>
<reference evidence="2 3" key="1">
    <citation type="submission" date="2018-04" db="EMBL/GenBank/DDBJ databases">
        <title>Genomic Encyclopedia of Type Strains, Phase IV (KMG-IV): sequencing the most valuable type-strain genomes for metagenomic binning, comparative biology and taxonomic classification.</title>
        <authorList>
            <person name="Goeker M."/>
        </authorList>
    </citation>
    <scope>NUCLEOTIDE SEQUENCE [LARGE SCALE GENOMIC DNA]</scope>
    <source>
        <strain evidence="2 3">DSM 45771</strain>
    </source>
</reference>
<dbReference type="AlphaFoldDB" id="A0A2U1F6Q9"/>